<evidence type="ECO:0000313" key="1">
    <source>
        <dbReference type="EMBL" id="GAA0183064.1"/>
    </source>
</evidence>
<gene>
    <name evidence="1" type="ORF">LIER_30545</name>
</gene>
<protein>
    <submittedName>
        <fullName evidence="1">Uncharacterized protein</fullName>
    </submittedName>
</protein>
<dbReference type="PANTHER" id="PTHR34538">
    <property type="entry name" value="EXPRESSED PROTEIN"/>
    <property type="match status" value="1"/>
</dbReference>
<comment type="caution">
    <text evidence="1">The sequence shown here is derived from an EMBL/GenBank/DDBJ whole genome shotgun (WGS) entry which is preliminary data.</text>
</comment>
<accession>A0AAV3RRP9</accession>
<proteinExistence type="predicted"/>
<sequence length="89" mass="10708">MGLVGRLMRVKILSKKQCWSMYWRMRAAIREAIKNASKQQLKFQYDPSSYALNFDDGCYDWTERARSFHHVKFHDCSHTTWVYVIWVEG</sequence>
<evidence type="ECO:0000313" key="2">
    <source>
        <dbReference type="Proteomes" id="UP001454036"/>
    </source>
</evidence>
<dbReference type="EMBL" id="BAABME010010988">
    <property type="protein sequence ID" value="GAA0183064.1"/>
    <property type="molecule type" value="Genomic_DNA"/>
</dbReference>
<dbReference type="PANTHER" id="PTHR34538:SF10">
    <property type="entry name" value="GENOME ASSEMBLY, CHROMOSOME: A06"/>
    <property type="match status" value="1"/>
</dbReference>
<keyword evidence="2" id="KW-1185">Reference proteome</keyword>
<organism evidence="1 2">
    <name type="scientific">Lithospermum erythrorhizon</name>
    <name type="common">Purple gromwell</name>
    <name type="synonym">Lithospermum officinale var. erythrorhizon</name>
    <dbReference type="NCBI Taxonomy" id="34254"/>
    <lineage>
        <taxon>Eukaryota</taxon>
        <taxon>Viridiplantae</taxon>
        <taxon>Streptophyta</taxon>
        <taxon>Embryophyta</taxon>
        <taxon>Tracheophyta</taxon>
        <taxon>Spermatophyta</taxon>
        <taxon>Magnoliopsida</taxon>
        <taxon>eudicotyledons</taxon>
        <taxon>Gunneridae</taxon>
        <taxon>Pentapetalae</taxon>
        <taxon>asterids</taxon>
        <taxon>lamiids</taxon>
        <taxon>Boraginales</taxon>
        <taxon>Boraginaceae</taxon>
        <taxon>Boraginoideae</taxon>
        <taxon>Lithospermeae</taxon>
        <taxon>Lithospermum</taxon>
    </lineage>
</organism>
<reference evidence="1 2" key="1">
    <citation type="submission" date="2024-01" db="EMBL/GenBank/DDBJ databases">
        <title>The complete chloroplast genome sequence of Lithospermum erythrorhizon: insights into the phylogenetic relationship among Boraginaceae species and the maternal lineages of purple gromwells.</title>
        <authorList>
            <person name="Okada T."/>
            <person name="Watanabe K."/>
        </authorList>
    </citation>
    <scope>NUCLEOTIDE SEQUENCE [LARGE SCALE GENOMIC DNA]</scope>
</reference>
<dbReference type="Proteomes" id="UP001454036">
    <property type="component" value="Unassembled WGS sequence"/>
</dbReference>
<name>A0AAV3RRP9_LITER</name>
<dbReference type="AlphaFoldDB" id="A0AAV3RRP9"/>